<protein>
    <recommendedName>
        <fullName evidence="1">AAA+ ATPase At3g28540-like C-terminal domain-containing protein</fullName>
    </recommendedName>
</protein>
<feature type="domain" description="AAA+ ATPase At3g28540-like C-terminal" evidence="1">
    <location>
        <begin position="65"/>
        <end position="138"/>
    </location>
</feature>
<accession>R7VYK7</accession>
<dbReference type="Gene3D" id="3.40.50.300">
    <property type="entry name" value="P-loop containing nucleotide triphosphate hydrolases"/>
    <property type="match status" value="1"/>
</dbReference>
<name>R7VYK7_AEGTA</name>
<evidence type="ECO:0000313" key="2">
    <source>
        <dbReference type="EnsemblPlants" id="EMT00474"/>
    </source>
</evidence>
<dbReference type="Pfam" id="PF25568">
    <property type="entry name" value="AAA_lid_At3g28540"/>
    <property type="match status" value="1"/>
</dbReference>
<dbReference type="EnsemblPlants" id="EMT00474">
    <property type="protein sequence ID" value="EMT00474"/>
    <property type="gene ID" value="F775_18432"/>
</dbReference>
<dbReference type="AlphaFoldDB" id="R7VYK7"/>
<sequence>MHPDEKEAVIDDLMAFQESQEYYAKVGKAWKRERIIIFTINHKEKLDPMLIQRGRMDKHIEMSYCRFEGFKMLAKNYLDVIEDELFGEVQCLLEESDMSPVDVAENLMPMSKKKRRDPSVCLIGLIEALKQAKKEAATIKVKEA</sequence>
<proteinExistence type="predicted"/>
<dbReference type="PANTHER" id="PTHR23070">
    <property type="entry name" value="BCS1 AAA-TYPE ATPASE"/>
    <property type="match status" value="1"/>
</dbReference>
<dbReference type="SUPFAM" id="SSF52540">
    <property type="entry name" value="P-loop containing nucleoside triphosphate hydrolases"/>
    <property type="match status" value="1"/>
</dbReference>
<dbReference type="InterPro" id="IPR058017">
    <property type="entry name" value="At3g28540-like_C"/>
</dbReference>
<reference evidence="2" key="1">
    <citation type="submission" date="2015-06" db="UniProtKB">
        <authorList>
            <consortium name="EnsemblPlants"/>
        </authorList>
    </citation>
    <scope>IDENTIFICATION</scope>
</reference>
<evidence type="ECO:0000259" key="1">
    <source>
        <dbReference type="Pfam" id="PF25568"/>
    </source>
</evidence>
<dbReference type="InterPro" id="IPR027417">
    <property type="entry name" value="P-loop_NTPase"/>
</dbReference>
<dbReference type="InterPro" id="IPR050747">
    <property type="entry name" value="Mitochondrial_chaperone_BCS1"/>
</dbReference>
<dbReference type="ExpressionAtlas" id="R7VYK7">
    <property type="expression patterns" value="baseline"/>
</dbReference>
<organism evidence="2">
    <name type="scientific">Aegilops tauschii</name>
    <name type="common">Tausch's goatgrass</name>
    <name type="synonym">Aegilops squarrosa</name>
    <dbReference type="NCBI Taxonomy" id="37682"/>
    <lineage>
        <taxon>Eukaryota</taxon>
        <taxon>Viridiplantae</taxon>
        <taxon>Streptophyta</taxon>
        <taxon>Embryophyta</taxon>
        <taxon>Tracheophyta</taxon>
        <taxon>Spermatophyta</taxon>
        <taxon>Magnoliopsida</taxon>
        <taxon>Liliopsida</taxon>
        <taxon>Poales</taxon>
        <taxon>Poaceae</taxon>
        <taxon>BOP clade</taxon>
        <taxon>Pooideae</taxon>
        <taxon>Triticodae</taxon>
        <taxon>Triticeae</taxon>
        <taxon>Triticinae</taxon>
        <taxon>Aegilops</taxon>
    </lineage>
</organism>
<dbReference type="Gene3D" id="6.10.280.40">
    <property type="match status" value="1"/>
</dbReference>